<dbReference type="Pfam" id="PF06325">
    <property type="entry name" value="PrmA"/>
    <property type="match status" value="1"/>
</dbReference>
<evidence type="ECO:0000313" key="4">
    <source>
        <dbReference type="Proteomes" id="UP000192656"/>
    </source>
</evidence>
<dbReference type="STRING" id="937218.SAMN06297251_10782"/>
<dbReference type="GO" id="GO:0032259">
    <property type="term" value="P:methylation"/>
    <property type="evidence" value="ECO:0007669"/>
    <property type="project" value="UniProtKB-KW"/>
</dbReference>
<evidence type="ECO:0000256" key="1">
    <source>
        <dbReference type="ARBA" id="ARBA00022603"/>
    </source>
</evidence>
<dbReference type="RefSeq" id="WP_084409904.1">
    <property type="nucleotide sequence ID" value="NZ_FWXR01000007.1"/>
</dbReference>
<reference evidence="3 4" key="1">
    <citation type="submission" date="2017-04" db="EMBL/GenBank/DDBJ databases">
        <authorList>
            <person name="Afonso C.L."/>
            <person name="Miller P.J."/>
            <person name="Scott M.A."/>
            <person name="Spackman E."/>
            <person name="Goraichik I."/>
            <person name="Dimitrov K.M."/>
            <person name="Suarez D.L."/>
            <person name="Swayne D.E."/>
        </authorList>
    </citation>
    <scope>NUCLEOTIDE SEQUENCE [LARGE SCALE GENOMIC DNA]</scope>
    <source>
        <strain evidence="3 4">CGMCC 1.10972</strain>
    </source>
</reference>
<dbReference type="InterPro" id="IPR050078">
    <property type="entry name" value="Ribosomal_L11_MeTrfase_PrmA"/>
</dbReference>
<dbReference type="Gene3D" id="3.40.50.150">
    <property type="entry name" value="Vaccinia Virus protein VP39"/>
    <property type="match status" value="1"/>
</dbReference>
<evidence type="ECO:0000256" key="2">
    <source>
        <dbReference type="ARBA" id="ARBA00022679"/>
    </source>
</evidence>
<dbReference type="OrthoDB" id="9794615at2"/>
<dbReference type="InterPro" id="IPR029063">
    <property type="entry name" value="SAM-dependent_MTases_sf"/>
</dbReference>
<sequence>MRWTDAARAAFILDNTAPEPVAFVEEVRLHLASDVHALWHKTQDDLDALDLAPPFWAFPWGGGQGLARFILDRADIVAGRIVTDFASASGLVAIAAAMAGASHVTAADIDPWARSASKLNADLNAVRIAFEGDDIVGRTLETDILLAGDVFYDRNMADRLAPWFDRLTAEGIEILIGDPFRSYLPRESVRQITSYNVPVSKEIEGITLRECGVFQWKAPTT</sequence>
<gene>
    <name evidence="3" type="ORF">SAMN06297251_10782</name>
</gene>
<dbReference type="PANTHER" id="PTHR43648:SF1">
    <property type="entry name" value="ELECTRON TRANSFER FLAVOPROTEIN BETA SUBUNIT LYSINE METHYLTRANSFERASE"/>
    <property type="match status" value="1"/>
</dbReference>
<dbReference type="EMBL" id="FWXR01000007">
    <property type="protein sequence ID" value="SMC75431.1"/>
    <property type="molecule type" value="Genomic_DNA"/>
</dbReference>
<dbReference type="Proteomes" id="UP000192656">
    <property type="component" value="Unassembled WGS sequence"/>
</dbReference>
<name>A0A1W2BRD4_9HYPH</name>
<keyword evidence="4" id="KW-1185">Reference proteome</keyword>
<keyword evidence="2" id="KW-0808">Transferase</keyword>
<dbReference type="GO" id="GO:0016279">
    <property type="term" value="F:protein-lysine N-methyltransferase activity"/>
    <property type="evidence" value="ECO:0007669"/>
    <property type="project" value="TreeGrafter"/>
</dbReference>
<dbReference type="AlphaFoldDB" id="A0A1W2BRD4"/>
<organism evidence="3 4">
    <name type="scientific">Fulvimarina manganoxydans</name>
    <dbReference type="NCBI Taxonomy" id="937218"/>
    <lineage>
        <taxon>Bacteria</taxon>
        <taxon>Pseudomonadati</taxon>
        <taxon>Pseudomonadota</taxon>
        <taxon>Alphaproteobacteria</taxon>
        <taxon>Hyphomicrobiales</taxon>
        <taxon>Aurantimonadaceae</taxon>
        <taxon>Fulvimarina</taxon>
    </lineage>
</organism>
<evidence type="ECO:0000313" key="3">
    <source>
        <dbReference type="EMBL" id="SMC75431.1"/>
    </source>
</evidence>
<accession>A0A1W2BRD4</accession>
<keyword evidence="1" id="KW-0489">Methyltransferase</keyword>
<proteinExistence type="predicted"/>
<dbReference type="PANTHER" id="PTHR43648">
    <property type="entry name" value="ELECTRON TRANSFER FLAVOPROTEIN BETA SUBUNIT LYSINE METHYLTRANSFERASE"/>
    <property type="match status" value="1"/>
</dbReference>
<dbReference type="SUPFAM" id="SSF53335">
    <property type="entry name" value="S-adenosyl-L-methionine-dependent methyltransferases"/>
    <property type="match status" value="1"/>
</dbReference>
<protein>
    <submittedName>
        <fullName evidence="3">Predicted nicotinamide N-methyase</fullName>
    </submittedName>
</protein>